<dbReference type="Pfam" id="PF07996">
    <property type="entry name" value="T4SS"/>
    <property type="match status" value="1"/>
</dbReference>
<dbReference type="OrthoDB" id="9780974at2"/>
<dbReference type="Proteomes" id="UP000198908">
    <property type="component" value="Unassembled WGS sequence"/>
</dbReference>
<dbReference type="RefSeq" id="WP_092004038.1">
    <property type="nucleotide sequence ID" value="NZ_FMYQ01000032.1"/>
</dbReference>
<sequence length="244" mass="26792">MKQIVKACQPARRPIGQRIVAVYIVALMVTVPPAARAQGIPVFDASAVAQMLLTVSNLQQQVQQLMTTYNSLTGVRGFGSLLSNPIVAQSLPANWQSIYTAIQQGGYSGLTGAAQALRSASQIYNCQNQAGIDQRICQRTLNKPFQDKALAQQAYQTELNELNQVQSLVQQINQTQDPKGIAELQGRIAGEQAAIQQETTKLQLFKMMAETEDHLVAEQQHELDLQRSSSGQRAQDRLTPVTFD</sequence>
<reference evidence="3" key="1">
    <citation type="submission" date="2016-09" db="EMBL/GenBank/DDBJ databases">
        <authorList>
            <person name="Varghese N."/>
            <person name="Submissions S."/>
        </authorList>
    </citation>
    <scope>NUCLEOTIDE SEQUENCE [LARGE SCALE GENOMIC DNA]</scope>
    <source>
        <strain evidence="3">TNe-862</strain>
    </source>
</reference>
<name>A0A1G7A506_9BURK</name>
<dbReference type="Gene3D" id="1.20.58.430">
    <property type="entry name" value="Type IV secretion system, VirB5-domain"/>
    <property type="match status" value="1"/>
</dbReference>
<evidence type="ECO:0000256" key="1">
    <source>
        <dbReference type="SAM" id="MobiDB-lite"/>
    </source>
</evidence>
<dbReference type="NCBIfam" id="TIGR02791">
    <property type="entry name" value="VirB5"/>
    <property type="match status" value="1"/>
</dbReference>
<gene>
    <name evidence="2" type="ORF">SAMN05421548_13259</name>
</gene>
<protein>
    <submittedName>
        <fullName evidence="2">Type IV secretion system protein VirB5</fullName>
    </submittedName>
</protein>
<feature type="region of interest" description="Disordered" evidence="1">
    <location>
        <begin position="223"/>
        <end position="244"/>
    </location>
</feature>
<dbReference type="InterPro" id="IPR014158">
    <property type="entry name" value="T4SS_VirB5"/>
</dbReference>
<dbReference type="InterPro" id="IPR023220">
    <property type="entry name" value="T4SS_VirB5-domain"/>
</dbReference>
<dbReference type="CDD" id="cd14262">
    <property type="entry name" value="VirB5_like"/>
    <property type="match status" value="1"/>
</dbReference>
<accession>A0A1G7A506</accession>
<organism evidence="2 3">
    <name type="scientific">Paraburkholderia lycopersici</name>
    <dbReference type="NCBI Taxonomy" id="416944"/>
    <lineage>
        <taxon>Bacteria</taxon>
        <taxon>Pseudomonadati</taxon>
        <taxon>Pseudomonadota</taxon>
        <taxon>Betaproteobacteria</taxon>
        <taxon>Burkholderiales</taxon>
        <taxon>Burkholderiaceae</taxon>
        <taxon>Paraburkholderia</taxon>
    </lineage>
</organism>
<keyword evidence="3" id="KW-1185">Reference proteome</keyword>
<proteinExistence type="predicted"/>
<dbReference type="SUPFAM" id="SSF101082">
    <property type="entry name" value="Typo IV secretion system protein TraC"/>
    <property type="match status" value="1"/>
</dbReference>
<dbReference type="EMBL" id="FMYQ01000032">
    <property type="protein sequence ID" value="SDE08976.1"/>
    <property type="molecule type" value="Genomic_DNA"/>
</dbReference>
<evidence type="ECO:0000313" key="3">
    <source>
        <dbReference type="Proteomes" id="UP000198908"/>
    </source>
</evidence>
<dbReference type="AlphaFoldDB" id="A0A1G7A506"/>
<evidence type="ECO:0000313" key="2">
    <source>
        <dbReference type="EMBL" id="SDE08976.1"/>
    </source>
</evidence>
<dbReference type="STRING" id="416944.SAMN05421548_13259"/>